<dbReference type="SUPFAM" id="SSF53474">
    <property type="entry name" value="alpha/beta-Hydrolases"/>
    <property type="match status" value="1"/>
</dbReference>
<dbReference type="InterPro" id="IPR029058">
    <property type="entry name" value="AB_hydrolase_fold"/>
</dbReference>
<dbReference type="AlphaFoldDB" id="A0A2Z6PBI3"/>
<evidence type="ECO:0000313" key="4">
    <source>
        <dbReference type="Proteomes" id="UP000242715"/>
    </source>
</evidence>
<protein>
    <recommendedName>
        <fullName evidence="2">Partial AB-hydrolase lipase domain-containing protein</fullName>
    </recommendedName>
</protein>
<dbReference type="PANTHER" id="PTHR11005">
    <property type="entry name" value="LYSOSOMAL ACID LIPASE-RELATED"/>
    <property type="match status" value="1"/>
</dbReference>
<dbReference type="InterPro" id="IPR006693">
    <property type="entry name" value="AB_hydrolase_lipase"/>
</dbReference>
<feature type="chain" id="PRO_5016436710" description="Partial AB-hydrolase lipase domain-containing protein" evidence="1">
    <location>
        <begin position="22"/>
        <end position="208"/>
    </location>
</feature>
<dbReference type="Proteomes" id="UP000242715">
    <property type="component" value="Unassembled WGS sequence"/>
</dbReference>
<dbReference type="OrthoDB" id="9974421at2759"/>
<name>A0A2Z6PBI3_TRISU</name>
<evidence type="ECO:0000259" key="2">
    <source>
        <dbReference type="Pfam" id="PF04083"/>
    </source>
</evidence>
<organism evidence="3 4">
    <name type="scientific">Trifolium subterraneum</name>
    <name type="common">Subterranean clover</name>
    <dbReference type="NCBI Taxonomy" id="3900"/>
    <lineage>
        <taxon>Eukaryota</taxon>
        <taxon>Viridiplantae</taxon>
        <taxon>Streptophyta</taxon>
        <taxon>Embryophyta</taxon>
        <taxon>Tracheophyta</taxon>
        <taxon>Spermatophyta</taxon>
        <taxon>Magnoliopsida</taxon>
        <taxon>eudicotyledons</taxon>
        <taxon>Gunneridae</taxon>
        <taxon>Pentapetalae</taxon>
        <taxon>rosids</taxon>
        <taxon>fabids</taxon>
        <taxon>Fabales</taxon>
        <taxon>Fabaceae</taxon>
        <taxon>Papilionoideae</taxon>
        <taxon>50 kb inversion clade</taxon>
        <taxon>NPAAA clade</taxon>
        <taxon>Hologalegina</taxon>
        <taxon>IRL clade</taxon>
        <taxon>Trifolieae</taxon>
        <taxon>Trifolium</taxon>
    </lineage>
</organism>
<feature type="signal peptide" evidence="1">
    <location>
        <begin position="1"/>
        <end position="21"/>
    </location>
</feature>
<evidence type="ECO:0000256" key="1">
    <source>
        <dbReference type="SAM" id="SignalP"/>
    </source>
</evidence>
<dbReference type="Pfam" id="PF04083">
    <property type="entry name" value="Abhydro_lipase"/>
    <property type="match status" value="1"/>
</dbReference>
<proteinExistence type="predicted"/>
<feature type="domain" description="Partial AB-hydrolase lipase" evidence="2">
    <location>
        <begin position="44"/>
        <end position="102"/>
    </location>
</feature>
<gene>
    <name evidence="3" type="ORF">TSUD_137080</name>
</gene>
<dbReference type="Gene3D" id="3.40.50.1820">
    <property type="entry name" value="alpha/beta hydrolase"/>
    <property type="match status" value="1"/>
</dbReference>
<reference evidence="4" key="1">
    <citation type="journal article" date="2017" name="Front. Plant Sci.">
        <title>Climate Clever Clovers: New Paradigm to Reduce the Environmental Footprint of Ruminants by Breeding Low Methanogenic Forages Utilizing Haplotype Variation.</title>
        <authorList>
            <person name="Kaur P."/>
            <person name="Appels R."/>
            <person name="Bayer P.E."/>
            <person name="Keeble-Gagnere G."/>
            <person name="Wang J."/>
            <person name="Hirakawa H."/>
            <person name="Shirasawa K."/>
            <person name="Vercoe P."/>
            <person name="Stefanova K."/>
            <person name="Durmic Z."/>
            <person name="Nichols P."/>
            <person name="Revell C."/>
            <person name="Isobe S.N."/>
            <person name="Edwards D."/>
            <person name="Erskine W."/>
        </authorList>
    </citation>
    <scope>NUCLEOTIDE SEQUENCE [LARGE SCALE GENOMIC DNA]</scope>
    <source>
        <strain evidence="4">cv. Daliak</strain>
    </source>
</reference>
<accession>A0A2Z6PBI3</accession>
<sequence length="208" mass="23091">MASIVCCLISIMLLYIRAPQGRKTPYTTTNNSTTSHVINDGVCKTMVETQGYTCEEHKVTTEDGYILSLQRIPAKRSGKKADKSPVLIQHGIFFDGVVWLLNSPQESLGFILADGGFDVWIVNGRGTKYSTMHTSLSPNDKGSLMAFVALSQGKLLNMMKSAALLSPIAHMNLIRSDEIRFAAYKFLADVVSRLGIYKFIPNMYFTCY</sequence>
<dbReference type="EMBL" id="DF973881">
    <property type="protein sequence ID" value="GAU41779.1"/>
    <property type="molecule type" value="Genomic_DNA"/>
</dbReference>
<keyword evidence="1" id="KW-0732">Signal</keyword>
<dbReference type="GO" id="GO:0006629">
    <property type="term" value="P:lipid metabolic process"/>
    <property type="evidence" value="ECO:0007669"/>
    <property type="project" value="InterPro"/>
</dbReference>
<keyword evidence="4" id="KW-1185">Reference proteome</keyword>
<evidence type="ECO:0000313" key="3">
    <source>
        <dbReference type="EMBL" id="GAU41779.1"/>
    </source>
</evidence>